<sequence length="209" mass="23325">MQIYEVGERASDILLIQPVDDHDLELIESEAAAIRQLAGRDFHLTAVRVRDWNRDLTPWEAPPVFGKEGFGNGAGETLQEILELAGGEKKKIILGGYSLAGLFALWAGYRTDCFAGIAAASPSVWFPGFSDFMRENTMKAGCVYLSLGDREEKTRNQVMARAGDCIREARELLERQGTCCTLEWNEGNHFKDPDLRTARAFAWVMNHIG</sequence>
<name>A0AC61PL13_9FIRM</name>
<dbReference type="Proteomes" id="UP000192328">
    <property type="component" value="Unassembled WGS sequence"/>
</dbReference>
<dbReference type="EMBL" id="FWXZ01000002">
    <property type="protein sequence ID" value="SMC57994.1"/>
    <property type="molecule type" value="Genomic_DNA"/>
</dbReference>
<accession>A0AC61PL13</accession>
<evidence type="ECO:0000313" key="1">
    <source>
        <dbReference type="EMBL" id="SMC57994.1"/>
    </source>
</evidence>
<protein>
    <submittedName>
        <fullName evidence="1">Uncharacterized protein</fullName>
    </submittedName>
</protein>
<keyword evidence="2" id="KW-1185">Reference proteome</keyword>
<comment type="caution">
    <text evidence="1">The sequence shown here is derived from an EMBL/GenBank/DDBJ whole genome shotgun (WGS) entry which is preliminary data.</text>
</comment>
<gene>
    <name evidence="1" type="ORF">SAMN06297397_1505</name>
</gene>
<evidence type="ECO:0000313" key="2">
    <source>
        <dbReference type="Proteomes" id="UP000192328"/>
    </source>
</evidence>
<reference evidence="1" key="1">
    <citation type="submission" date="2017-04" db="EMBL/GenBank/DDBJ databases">
        <authorList>
            <person name="Varghese N."/>
            <person name="Submissions S."/>
        </authorList>
    </citation>
    <scope>NUCLEOTIDE SEQUENCE</scope>
    <source>
        <strain evidence="1">WTE2008</strain>
    </source>
</reference>
<organism evidence="1 2">
    <name type="scientific">Aristaeella lactis</name>
    <dbReference type="NCBI Taxonomy" id="3046383"/>
    <lineage>
        <taxon>Bacteria</taxon>
        <taxon>Bacillati</taxon>
        <taxon>Bacillota</taxon>
        <taxon>Clostridia</taxon>
        <taxon>Eubacteriales</taxon>
        <taxon>Aristaeellaceae</taxon>
        <taxon>Aristaeella</taxon>
    </lineage>
</organism>
<proteinExistence type="predicted"/>